<name>A0AAE0NQC8_9PEZI</name>
<organism evidence="1 2">
    <name type="scientific">Podospora didyma</name>
    <dbReference type="NCBI Taxonomy" id="330526"/>
    <lineage>
        <taxon>Eukaryota</taxon>
        <taxon>Fungi</taxon>
        <taxon>Dikarya</taxon>
        <taxon>Ascomycota</taxon>
        <taxon>Pezizomycotina</taxon>
        <taxon>Sordariomycetes</taxon>
        <taxon>Sordariomycetidae</taxon>
        <taxon>Sordariales</taxon>
        <taxon>Podosporaceae</taxon>
        <taxon>Podospora</taxon>
    </lineage>
</organism>
<gene>
    <name evidence="1" type="ORF">B0H63DRAFT_473494</name>
</gene>
<dbReference type="PANTHER" id="PTHR24148">
    <property type="entry name" value="ANKYRIN REPEAT DOMAIN-CONTAINING PROTEIN 39 HOMOLOG-RELATED"/>
    <property type="match status" value="1"/>
</dbReference>
<dbReference type="Proteomes" id="UP001285441">
    <property type="component" value="Unassembled WGS sequence"/>
</dbReference>
<dbReference type="EMBL" id="JAULSW010000004">
    <property type="protein sequence ID" value="KAK3385729.1"/>
    <property type="molecule type" value="Genomic_DNA"/>
</dbReference>
<accession>A0AAE0NQC8</accession>
<keyword evidence="2" id="KW-1185">Reference proteome</keyword>
<evidence type="ECO:0000313" key="2">
    <source>
        <dbReference type="Proteomes" id="UP001285441"/>
    </source>
</evidence>
<comment type="caution">
    <text evidence="1">The sequence shown here is derived from an EMBL/GenBank/DDBJ whole genome shotgun (WGS) entry which is preliminary data.</text>
</comment>
<sequence>MANIPSCVVDWTQPPIRLSLGSSSGPLPARIRFRASGDRTSSLKQGRSQREIEVRGQYFDKIQTILPSCVDWKAPEMSFLFARYPDNALALAKQQCIDGLSPYAGNQPLEEAVWRTLIGDRTLSVRQPPSHYVNSIKIIPGLLKDPIWRGASGSTTSISSILIARKGTVSLEEANKNRLAIEAYNDVVFLNDGGNGHEPHAFCATEKGYIAMVPRLSRAGDSIGLIYGRDAPFVLRGDGNNTQAISPRRYQLVGDAYVHGIMDGRRWRRDRMRILLCTEFVMSTRMHGTLQGFIGNFLNLLSFFALQLKRRTAS</sequence>
<dbReference type="PANTHER" id="PTHR24148:SF64">
    <property type="entry name" value="HETEROKARYON INCOMPATIBILITY DOMAIN-CONTAINING PROTEIN"/>
    <property type="match status" value="1"/>
</dbReference>
<dbReference type="InterPro" id="IPR052895">
    <property type="entry name" value="HetReg/Transcr_Mod"/>
</dbReference>
<reference evidence="1" key="1">
    <citation type="journal article" date="2023" name="Mol. Phylogenet. Evol.">
        <title>Genome-scale phylogeny and comparative genomics of the fungal order Sordariales.</title>
        <authorList>
            <person name="Hensen N."/>
            <person name="Bonometti L."/>
            <person name="Westerberg I."/>
            <person name="Brannstrom I.O."/>
            <person name="Guillou S."/>
            <person name="Cros-Aarteil S."/>
            <person name="Calhoun S."/>
            <person name="Haridas S."/>
            <person name="Kuo A."/>
            <person name="Mondo S."/>
            <person name="Pangilinan J."/>
            <person name="Riley R."/>
            <person name="LaButti K."/>
            <person name="Andreopoulos B."/>
            <person name="Lipzen A."/>
            <person name="Chen C."/>
            <person name="Yan M."/>
            <person name="Daum C."/>
            <person name="Ng V."/>
            <person name="Clum A."/>
            <person name="Steindorff A."/>
            <person name="Ohm R.A."/>
            <person name="Martin F."/>
            <person name="Silar P."/>
            <person name="Natvig D.O."/>
            <person name="Lalanne C."/>
            <person name="Gautier V."/>
            <person name="Ament-Velasquez S.L."/>
            <person name="Kruys A."/>
            <person name="Hutchinson M.I."/>
            <person name="Powell A.J."/>
            <person name="Barry K."/>
            <person name="Miller A.N."/>
            <person name="Grigoriev I.V."/>
            <person name="Debuchy R."/>
            <person name="Gladieux P."/>
            <person name="Hiltunen Thoren M."/>
            <person name="Johannesson H."/>
        </authorList>
    </citation>
    <scope>NUCLEOTIDE SEQUENCE</scope>
    <source>
        <strain evidence="1">CBS 232.78</strain>
    </source>
</reference>
<evidence type="ECO:0000313" key="1">
    <source>
        <dbReference type="EMBL" id="KAK3385729.1"/>
    </source>
</evidence>
<proteinExistence type="predicted"/>
<reference evidence="1" key="2">
    <citation type="submission" date="2023-06" db="EMBL/GenBank/DDBJ databases">
        <authorList>
            <consortium name="Lawrence Berkeley National Laboratory"/>
            <person name="Haridas S."/>
            <person name="Hensen N."/>
            <person name="Bonometti L."/>
            <person name="Westerberg I."/>
            <person name="Brannstrom I.O."/>
            <person name="Guillou S."/>
            <person name="Cros-Aarteil S."/>
            <person name="Calhoun S."/>
            <person name="Kuo A."/>
            <person name="Mondo S."/>
            <person name="Pangilinan J."/>
            <person name="Riley R."/>
            <person name="LaButti K."/>
            <person name="Andreopoulos B."/>
            <person name="Lipzen A."/>
            <person name="Chen C."/>
            <person name="Yanf M."/>
            <person name="Daum C."/>
            <person name="Ng V."/>
            <person name="Clum A."/>
            <person name="Steindorff A."/>
            <person name="Ohm R."/>
            <person name="Martin F."/>
            <person name="Silar P."/>
            <person name="Natvig D."/>
            <person name="Lalanne C."/>
            <person name="Gautier V."/>
            <person name="Ament-velasquez S.L."/>
            <person name="Kruys A."/>
            <person name="Hutchinson M.I."/>
            <person name="Powell A.J."/>
            <person name="Barry K."/>
            <person name="Miller A.N."/>
            <person name="Grigoriev I.V."/>
            <person name="Debuchy R."/>
            <person name="Gladieux P."/>
            <person name="Thoren M.H."/>
            <person name="Johannesson H."/>
        </authorList>
    </citation>
    <scope>NUCLEOTIDE SEQUENCE</scope>
    <source>
        <strain evidence="1">CBS 232.78</strain>
    </source>
</reference>
<dbReference type="AlphaFoldDB" id="A0AAE0NQC8"/>
<protein>
    <submittedName>
        <fullName evidence="1">Uncharacterized protein</fullName>
    </submittedName>
</protein>
<dbReference type="Pfam" id="PF26639">
    <property type="entry name" value="Het-6_barrel"/>
    <property type="match status" value="1"/>
</dbReference>